<accession>A0A1I5ZSE0</accession>
<keyword evidence="1" id="KW-0812">Transmembrane</keyword>
<dbReference type="RefSeq" id="WP_143084128.1">
    <property type="nucleotide sequence ID" value="NZ_FOYD01000001.1"/>
</dbReference>
<feature type="transmembrane region" description="Helical" evidence="1">
    <location>
        <begin position="310"/>
        <end position="330"/>
    </location>
</feature>
<dbReference type="AlphaFoldDB" id="A0A1I5ZSE0"/>
<reference evidence="2 3" key="1">
    <citation type="submission" date="2016-10" db="EMBL/GenBank/DDBJ databases">
        <authorList>
            <person name="de Groot N.N."/>
        </authorList>
    </citation>
    <scope>NUCLEOTIDE SEQUENCE [LARGE SCALE GENOMIC DNA]</scope>
    <source>
        <strain evidence="2 3">JCM 18415</strain>
    </source>
</reference>
<dbReference type="STRING" id="1002526.SAMN05216578_101293"/>
<feature type="transmembrane region" description="Helical" evidence="1">
    <location>
        <begin position="279"/>
        <end position="298"/>
    </location>
</feature>
<evidence type="ECO:0000256" key="1">
    <source>
        <dbReference type="SAM" id="Phobius"/>
    </source>
</evidence>
<protein>
    <submittedName>
        <fullName evidence="2">Uncharacterized protein</fullName>
    </submittedName>
</protein>
<keyword evidence="1" id="KW-1133">Transmembrane helix</keyword>
<dbReference type="Proteomes" id="UP000242815">
    <property type="component" value="Unassembled WGS sequence"/>
</dbReference>
<feature type="transmembrane region" description="Helical" evidence="1">
    <location>
        <begin position="336"/>
        <end position="355"/>
    </location>
</feature>
<name>A0A1I5ZSE0_9GAMM</name>
<sequence length="569" mass="62103">MLRESFGDAVLIRKGAANAGTYYVFGLDDLPADQQRPVRMYGEYLDSQDNLLASSNQRVANRAGLPRVSGDYLVLALPHTHKTAQSIKELNQAVINAMLAERSSAAAQDNFRRASSAARGATREAIRARMDEILQEARVRTASADAATARQNAHQARSGLQDAAKHLKSQQDNPLFRALNGKMFPAGVMMLELYNLKLEIGVSQVTTQEKGKGRTRLGTTGAVLDLLVAMEALTYKMAGSNSILAASRKPLIEIPKGFAVKLMGETLGRRVVRIVTARLIGVASASLVMVGICLYDAWHAWRWNDDAMWGYLLMASGAAVGVVGGFFVSGSALLGPFGWVALLLIGTGAGVVYWLSNTPLEDWLGNGPFGDNTRHPHLLDPDEAFYRLIGLFAGPTIKVETNPLYNPDAKLLMHDPVPYAVRKANTVIRIETHLPGLLGSQEGASIRAECRLHSTETVYQRGNPPMTEPVLATDLRKTTRTVIPAAQIAWPGSLLLYVSTPASRRWNGKYSDTSLHHEWYLRVQARVELPEDTWVFPAPAPKIPLRNAASQAFSAQPDVFYPITAAQDL</sequence>
<dbReference type="OrthoDB" id="5406083at2"/>
<proteinExistence type="predicted"/>
<keyword evidence="1" id="KW-0472">Membrane</keyword>
<organism evidence="2 3">
    <name type="scientific">Halopseudomonas formosensis</name>
    <dbReference type="NCBI Taxonomy" id="1002526"/>
    <lineage>
        <taxon>Bacteria</taxon>
        <taxon>Pseudomonadati</taxon>
        <taxon>Pseudomonadota</taxon>
        <taxon>Gammaproteobacteria</taxon>
        <taxon>Pseudomonadales</taxon>
        <taxon>Pseudomonadaceae</taxon>
        <taxon>Halopseudomonas</taxon>
    </lineage>
</organism>
<dbReference type="EMBL" id="FOYD01000001">
    <property type="protein sequence ID" value="SFQ59404.1"/>
    <property type="molecule type" value="Genomic_DNA"/>
</dbReference>
<gene>
    <name evidence="2" type="ORF">SAMN05216578_101293</name>
</gene>
<evidence type="ECO:0000313" key="3">
    <source>
        <dbReference type="Proteomes" id="UP000242815"/>
    </source>
</evidence>
<evidence type="ECO:0000313" key="2">
    <source>
        <dbReference type="EMBL" id="SFQ59404.1"/>
    </source>
</evidence>